<keyword evidence="6 7" id="KW-0472">Membrane</keyword>
<dbReference type="PANTHER" id="PTHR40043">
    <property type="entry name" value="UPF0719 INNER MEMBRANE PROTEIN YJFL"/>
    <property type="match status" value="1"/>
</dbReference>
<dbReference type="InterPro" id="IPR007140">
    <property type="entry name" value="DUF350"/>
</dbReference>
<gene>
    <name evidence="8" type="ORF">CRD36_08235</name>
</gene>
<accession>A0A2G4YSQ7</accession>
<evidence type="ECO:0000256" key="2">
    <source>
        <dbReference type="ARBA" id="ARBA00005779"/>
    </source>
</evidence>
<comment type="caution">
    <text evidence="8">The sequence shown here is derived from an EMBL/GenBank/DDBJ whole genome shotgun (WGS) entry which is preliminary data.</text>
</comment>
<proteinExistence type="inferred from homology"/>
<evidence type="ECO:0000256" key="5">
    <source>
        <dbReference type="ARBA" id="ARBA00022989"/>
    </source>
</evidence>
<dbReference type="EMBL" id="PDEM01000016">
    <property type="protein sequence ID" value="PHZ85372.1"/>
    <property type="molecule type" value="Genomic_DNA"/>
</dbReference>
<evidence type="ECO:0000256" key="1">
    <source>
        <dbReference type="ARBA" id="ARBA00004651"/>
    </source>
</evidence>
<keyword evidence="3" id="KW-1003">Cell membrane</keyword>
<evidence type="ECO:0000313" key="9">
    <source>
        <dbReference type="Proteomes" id="UP000229730"/>
    </source>
</evidence>
<keyword evidence="5 7" id="KW-1133">Transmembrane helix</keyword>
<feature type="transmembrane region" description="Helical" evidence="7">
    <location>
        <begin position="53"/>
        <end position="74"/>
    </location>
</feature>
<evidence type="ECO:0008006" key="10">
    <source>
        <dbReference type="Google" id="ProtNLM"/>
    </source>
</evidence>
<evidence type="ECO:0000256" key="7">
    <source>
        <dbReference type="SAM" id="Phobius"/>
    </source>
</evidence>
<dbReference type="PANTHER" id="PTHR40043:SF1">
    <property type="entry name" value="UPF0719 INNER MEMBRANE PROTEIN YJFL"/>
    <property type="match status" value="1"/>
</dbReference>
<dbReference type="Proteomes" id="UP000229730">
    <property type="component" value="Unassembled WGS sequence"/>
</dbReference>
<sequence>MSAVLQSFLAGFPLFILHFMITLSMFVIAVIIYEKITPFREIKMVKEGNISAAISLSAGILGLAIPLAFCLAGSVNHWDIIIWGIVALVVQIIAFYAAHFIIDDLQGRIERDEIGPAILLFSGKISVAMINAAAIAA</sequence>
<dbReference type="FunCoup" id="A0A2G4YSQ7">
    <property type="interactions" value="3"/>
</dbReference>
<dbReference type="InParanoid" id="A0A2G4YSQ7"/>
<reference evidence="8 9" key="1">
    <citation type="submission" date="2017-10" db="EMBL/GenBank/DDBJ databases">
        <title>Frigbacter circumglobatus gen. nov. sp. nov., isolated from sediment cultured in situ.</title>
        <authorList>
            <person name="Zhao Z."/>
        </authorList>
    </citation>
    <scope>NUCLEOTIDE SEQUENCE [LARGE SCALE GENOMIC DNA]</scope>
    <source>
        <strain evidence="8 9">ZYL</strain>
    </source>
</reference>
<dbReference type="RefSeq" id="WP_099472262.1">
    <property type="nucleotide sequence ID" value="NZ_CP041025.1"/>
</dbReference>
<feature type="transmembrane region" description="Helical" evidence="7">
    <location>
        <begin position="114"/>
        <end position="136"/>
    </location>
</feature>
<keyword evidence="9" id="KW-1185">Reference proteome</keyword>
<evidence type="ECO:0000256" key="3">
    <source>
        <dbReference type="ARBA" id="ARBA00022475"/>
    </source>
</evidence>
<evidence type="ECO:0000256" key="4">
    <source>
        <dbReference type="ARBA" id="ARBA00022692"/>
    </source>
</evidence>
<keyword evidence="4 7" id="KW-0812">Transmembrane</keyword>
<dbReference type="GO" id="GO:0005886">
    <property type="term" value="C:plasma membrane"/>
    <property type="evidence" value="ECO:0007669"/>
    <property type="project" value="UniProtKB-SubCell"/>
</dbReference>
<feature type="transmembrane region" description="Helical" evidence="7">
    <location>
        <begin position="12"/>
        <end position="33"/>
    </location>
</feature>
<evidence type="ECO:0000256" key="6">
    <source>
        <dbReference type="ARBA" id="ARBA00023136"/>
    </source>
</evidence>
<evidence type="ECO:0000313" key="8">
    <source>
        <dbReference type="EMBL" id="PHZ85372.1"/>
    </source>
</evidence>
<comment type="subcellular location">
    <subcellularLocation>
        <location evidence="1">Cell membrane</location>
        <topology evidence="1">Multi-pass membrane protein</topology>
    </subcellularLocation>
</comment>
<feature type="transmembrane region" description="Helical" evidence="7">
    <location>
        <begin position="80"/>
        <end position="102"/>
    </location>
</feature>
<organism evidence="8 9">
    <name type="scientific">Paremcibacter congregatus</name>
    <dbReference type="NCBI Taxonomy" id="2043170"/>
    <lineage>
        <taxon>Bacteria</taxon>
        <taxon>Pseudomonadati</taxon>
        <taxon>Pseudomonadota</taxon>
        <taxon>Alphaproteobacteria</taxon>
        <taxon>Emcibacterales</taxon>
        <taxon>Emcibacteraceae</taxon>
        <taxon>Paremcibacter</taxon>
    </lineage>
</organism>
<protein>
    <recommendedName>
        <fullName evidence="10">DUF350 domain-containing protein</fullName>
    </recommendedName>
</protein>
<dbReference type="Pfam" id="PF03994">
    <property type="entry name" value="DUF350"/>
    <property type="match status" value="1"/>
</dbReference>
<name>A0A2G4YSQ7_9PROT</name>
<comment type="similarity">
    <text evidence="2">Belongs to the UPF0719 family.</text>
</comment>
<dbReference type="AlphaFoldDB" id="A0A2G4YSQ7"/>
<dbReference type="OrthoDB" id="5395971at2"/>